<keyword evidence="7" id="KW-1185">Reference proteome</keyword>
<comment type="similarity">
    <text evidence="1">Belongs to the metallo-dependent hydrolases superfamily. ATZ/TRZ family.</text>
</comment>
<dbReference type="Gene3D" id="2.30.40.10">
    <property type="entry name" value="Urease, subunit C, domain 1"/>
    <property type="match status" value="1"/>
</dbReference>
<reference evidence="6 7" key="1">
    <citation type="submission" date="2019-12" db="EMBL/GenBank/DDBJ databases">
        <title>Genome sequencing and assembly of endphytes of Porphyra tenera.</title>
        <authorList>
            <person name="Park J.M."/>
            <person name="Shin R."/>
            <person name="Jo S.H."/>
        </authorList>
    </citation>
    <scope>NUCLEOTIDE SEQUENCE [LARGE SCALE GENOMIC DNA]</scope>
    <source>
        <strain evidence="6 7">GPM4</strain>
    </source>
</reference>
<dbReference type="SUPFAM" id="SSF51338">
    <property type="entry name" value="Composite domain of metallo-dependent hydrolases"/>
    <property type="match status" value="1"/>
</dbReference>
<feature type="domain" description="Amidohydrolase-related" evidence="5">
    <location>
        <begin position="60"/>
        <end position="429"/>
    </location>
</feature>
<dbReference type="InterPro" id="IPR011059">
    <property type="entry name" value="Metal-dep_hydrolase_composite"/>
</dbReference>
<evidence type="ECO:0000259" key="5">
    <source>
        <dbReference type="Pfam" id="PF01979"/>
    </source>
</evidence>
<dbReference type="KEGG" id="pmes:FX988_00346"/>
<dbReference type="GO" id="GO:0019239">
    <property type="term" value="F:deaminase activity"/>
    <property type="evidence" value="ECO:0007669"/>
    <property type="project" value="UniProtKB-ARBA"/>
</dbReference>
<dbReference type="Proteomes" id="UP000464524">
    <property type="component" value="Chromosome"/>
</dbReference>
<dbReference type="EC" id="3.5.4.32" evidence="6"/>
<gene>
    <name evidence="6" type="ORF">FX988_00346</name>
</gene>
<proteinExistence type="inferred from homology"/>
<keyword evidence="2" id="KW-0479">Metal-binding</keyword>
<evidence type="ECO:0000256" key="1">
    <source>
        <dbReference type="ARBA" id="ARBA00006745"/>
    </source>
</evidence>
<keyword evidence="4" id="KW-0862">Zinc</keyword>
<dbReference type="Gene3D" id="3.20.20.140">
    <property type="entry name" value="Metal-dependent hydrolases"/>
    <property type="match status" value="1"/>
</dbReference>
<dbReference type="Pfam" id="PF01979">
    <property type="entry name" value="Amidohydro_1"/>
    <property type="match status" value="1"/>
</dbReference>
<dbReference type="PANTHER" id="PTHR43794">
    <property type="entry name" value="AMINOHYDROLASE SSNA-RELATED"/>
    <property type="match status" value="1"/>
</dbReference>
<organism evidence="6 7">
    <name type="scientific">Paraglaciecola mesophila</name>
    <dbReference type="NCBI Taxonomy" id="197222"/>
    <lineage>
        <taxon>Bacteria</taxon>
        <taxon>Pseudomonadati</taxon>
        <taxon>Pseudomonadota</taxon>
        <taxon>Gammaproteobacteria</taxon>
        <taxon>Alteromonadales</taxon>
        <taxon>Alteromonadaceae</taxon>
        <taxon>Paraglaciecola</taxon>
    </lineage>
</organism>
<evidence type="ECO:0000256" key="3">
    <source>
        <dbReference type="ARBA" id="ARBA00022801"/>
    </source>
</evidence>
<dbReference type="CDD" id="cd01298">
    <property type="entry name" value="ATZ_TRZ_like"/>
    <property type="match status" value="1"/>
</dbReference>
<name>A0A857JHI3_9ALTE</name>
<dbReference type="SUPFAM" id="SSF51556">
    <property type="entry name" value="Metallo-dependent hydrolases"/>
    <property type="match status" value="1"/>
</dbReference>
<accession>A0A857JHI3</accession>
<evidence type="ECO:0000256" key="2">
    <source>
        <dbReference type="ARBA" id="ARBA00022723"/>
    </source>
</evidence>
<dbReference type="InterPro" id="IPR032466">
    <property type="entry name" value="Metal_Hydrolase"/>
</dbReference>
<evidence type="ECO:0000313" key="6">
    <source>
        <dbReference type="EMBL" id="QHJ10134.1"/>
    </source>
</evidence>
<dbReference type="RefSeq" id="WP_160178056.1">
    <property type="nucleotide sequence ID" value="NZ_CP047656.1"/>
</dbReference>
<dbReference type="FunFam" id="3.20.20.140:FF:000014">
    <property type="entry name" value="5-methylthioadenosine/S-adenosylhomocysteine deaminase"/>
    <property type="match status" value="1"/>
</dbReference>
<dbReference type="GO" id="GO:0046872">
    <property type="term" value="F:metal ion binding"/>
    <property type="evidence" value="ECO:0007669"/>
    <property type="project" value="UniProtKB-KW"/>
</dbReference>
<dbReference type="AlphaFoldDB" id="A0A857JHI3"/>
<dbReference type="PANTHER" id="PTHR43794:SF11">
    <property type="entry name" value="AMIDOHYDROLASE-RELATED DOMAIN-CONTAINING PROTEIN"/>
    <property type="match status" value="1"/>
</dbReference>
<dbReference type="NCBIfam" id="NF006055">
    <property type="entry name" value="PRK08203.1"/>
    <property type="match status" value="1"/>
</dbReference>
<dbReference type="GO" id="GO:0102127">
    <property type="term" value="F:8-oxoguanine deaminase activity"/>
    <property type="evidence" value="ECO:0007669"/>
    <property type="project" value="UniProtKB-EC"/>
</dbReference>
<protein>
    <submittedName>
        <fullName evidence="6">8-oxoguanine deaminase</fullName>
        <ecNumber evidence="6">3.5.4.32</ecNumber>
    </submittedName>
</protein>
<dbReference type="OrthoDB" id="9807210at2"/>
<evidence type="ECO:0000313" key="7">
    <source>
        <dbReference type="Proteomes" id="UP000464524"/>
    </source>
</evidence>
<dbReference type="EMBL" id="CP047656">
    <property type="protein sequence ID" value="QHJ10134.1"/>
    <property type="molecule type" value="Genomic_DNA"/>
</dbReference>
<dbReference type="InterPro" id="IPR050287">
    <property type="entry name" value="MTA/SAH_deaminase"/>
</dbReference>
<sequence>MQASTSPTLWLKSPEAVFTANTSDAGNGVLIQGNRIIELVKSGNTPKLHFDAIENCSGKVIMPGMINTHHHFYQTLTRCVPGALNKPLFPWLTFLYKVWKNLDEEMLYSATKLAGLELMKSGCTTIGDHHYVFPKRLSHAIDVQVQAVAELNCRALLTRGSMSLGQSKGGLPPDSVIQSEDVILADSQRVIDAYHQSGDNNTNPMLQIALAPCSPFSVSQELMEQTAILAQKNNVLLHTHLAETEDENAFCQRIYGARPLDYLEQCGWLNDKTWLAHGIHFTPEEITRLGNAKVGIAHCPTSNMLLASGICPTLDLINAGCRVGLGVDGSASNDCSNMAQEARQSLLQQRLRYGAADITSEYVLGLATKGSASLLNRHDIGEIAVGMQADLALFDLDALRFSGAGDPLAALVTCGAHQVDKLMLAGKWVIEEGQHFAIDEIELRSEHAKLAKKIQSAVN</sequence>
<dbReference type="InterPro" id="IPR006680">
    <property type="entry name" value="Amidohydro-rel"/>
</dbReference>
<keyword evidence="3 6" id="KW-0378">Hydrolase</keyword>
<evidence type="ECO:0000256" key="4">
    <source>
        <dbReference type="ARBA" id="ARBA00022833"/>
    </source>
</evidence>